<keyword evidence="4" id="KW-0539">Nucleus</keyword>
<evidence type="ECO:0000256" key="3">
    <source>
        <dbReference type="ARBA" id="ARBA00022517"/>
    </source>
</evidence>
<dbReference type="Proteomes" id="UP000277300">
    <property type="component" value="Unassembled WGS sequence"/>
</dbReference>
<dbReference type="PANTHER" id="PTHR10894:SF1">
    <property type="entry name" value="NUCLEOLAR PROTEIN 58"/>
    <property type="match status" value="1"/>
</dbReference>
<evidence type="ECO:0000256" key="5">
    <source>
        <dbReference type="SAM" id="MobiDB-lite"/>
    </source>
</evidence>
<evidence type="ECO:0000313" key="9">
    <source>
        <dbReference type="Proteomes" id="UP000277300"/>
    </source>
</evidence>
<dbReference type="FunFam" id="1.10.287.4070:FF:000001">
    <property type="entry name" value="Probable Nucleolar protein 58"/>
    <property type="match status" value="1"/>
</dbReference>
<dbReference type="PANTHER" id="PTHR10894">
    <property type="entry name" value="NUCLEOLAR PROTEIN 5 NUCLEOLAR PROTEIN NOP5 NOP58"/>
    <property type="match status" value="1"/>
</dbReference>
<evidence type="ECO:0000313" key="7">
    <source>
        <dbReference type="EMBL" id="RLN46883.1"/>
    </source>
</evidence>
<evidence type="ECO:0000313" key="8">
    <source>
        <dbReference type="EMBL" id="RLN63458.1"/>
    </source>
</evidence>
<dbReference type="InterPro" id="IPR012974">
    <property type="entry name" value="NOP58/56_N"/>
</dbReference>
<dbReference type="Proteomes" id="UP000284657">
    <property type="component" value="Unassembled WGS sequence"/>
</dbReference>
<dbReference type="EMBL" id="MBDO02000095">
    <property type="protein sequence ID" value="RLN63458.1"/>
    <property type="molecule type" value="Genomic_DNA"/>
</dbReference>
<feature type="compositionally biased region" description="Basic residues" evidence="5">
    <location>
        <begin position="497"/>
        <end position="509"/>
    </location>
</feature>
<dbReference type="InterPro" id="IPR012976">
    <property type="entry name" value="NOSIC"/>
</dbReference>
<dbReference type="SUPFAM" id="SSF89124">
    <property type="entry name" value="Nop domain"/>
    <property type="match status" value="1"/>
</dbReference>
<evidence type="ECO:0000313" key="10">
    <source>
        <dbReference type="Proteomes" id="UP000284657"/>
    </source>
</evidence>
<name>A0A3F2RUE4_9STRA</name>
<dbReference type="EMBL" id="MBAD02002532">
    <property type="protein sequence ID" value="RLN46883.1"/>
    <property type="molecule type" value="Genomic_DNA"/>
</dbReference>
<dbReference type="GO" id="GO:0030515">
    <property type="term" value="F:snoRNA binding"/>
    <property type="evidence" value="ECO:0007669"/>
    <property type="project" value="InterPro"/>
</dbReference>
<feature type="compositionally biased region" description="Basic and acidic residues" evidence="5">
    <location>
        <begin position="426"/>
        <end position="438"/>
    </location>
</feature>
<dbReference type="Pfam" id="PF08156">
    <property type="entry name" value="NOP5NT"/>
    <property type="match status" value="1"/>
</dbReference>
<dbReference type="Gene3D" id="1.10.287.4070">
    <property type="match status" value="1"/>
</dbReference>
<dbReference type="GO" id="GO:0031428">
    <property type="term" value="C:box C/D methylation guide snoRNP complex"/>
    <property type="evidence" value="ECO:0007669"/>
    <property type="project" value="InterPro"/>
</dbReference>
<evidence type="ECO:0000256" key="4">
    <source>
        <dbReference type="ARBA" id="ARBA00023242"/>
    </source>
</evidence>
<dbReference type="Gene3D" id="1.10.246.90">
    <property type="entry name" value="Nop domain"/>
    <property type="match status" value="1"/>
</dbReference>
<evidence type="ECO:0000256" key="1">
    <source>
        <dbReference type="ARBA" id="ARBA00004604"/>
    </source>
</evidence>
<evidence type="ECO:0000256" key="2">
    <source>
        <dbReference type="ARBA" id="ARBA00009211"/>
    </source>
</evidence>
<feature type="compositionally biased region" description="Basic residues" evidence="5">
    <location>
        <begin position="468"/>
        <end position="483"/>
    </location>
</feature>
<dbReference type="SMART" id="SM00931">
    <property type="entry name" value="NOSIC"/>
    <property type="match status" value="1"/>
</dbReference>
<organism evidence="8 9">
    <name type="scientific">Phytophthora kernoviae</name>
    <dbReference type="NCBI Taxonomy" id="325452"/>
    <lineage>
        <taxon>Eukaryota</taxon>
        <taxon>Sar</taxon>
        <taxon>Stramenopiles</taxon>
        <taxon>Oomycota</taxon>
        <taxon>Peronosporomycetes</taxon>
        <taxon>Peronosporales</taxon>
        <taxon>Peronosporaceae</taxon>
        <taxon>Phytophthora</taxon>
    </lineage>
</organism>
<gene>
    <name evidence="7" type="ORF">BBJ29_002907</name>
    <name evidence="8" type="ORF">BBP00_00004122</name>
</gene>
<evidence type="ECO:0000259" key="6">
    <source>
        <dbReference type="PROSITE" id="PS51358"/>
    </source>
</evidence>
<dbReference type="InterPro" id="IPR042239">
    <property type="entry name" value="Nop_C"/>
</dbReference>
<keyword evidence="3" id="KW-0690">Ribosome biogenesis</keyword>
<sequence length="509" mass="56515">MQVYRNTDDLATMLVLFETAAGHALFKVQDEAKLANAEDVFKHFSTPEKAAKVLKLKGFNAFKDTTEAVAAATDMVDGKMGKALKKFLKKNVVDAGLKDKLAVSDKALGSLIKEKLSIPCVNDSAVNEVMRGVRANMDTLITGLEDDDLKAMTLGLSHSLSRYKLKFSADKVDTMIVQAIGLLDELDKEINTYAMRVREWFGWHFPEMGKIVTDNLQYAKCVLKMGMRTHVKNLDFSDILSEDVEASMREVCEVSMGTDISEEDVINISALCEQVISLTEYRAQLFDYLKNRMNAIAPNLTVMVGELVGARLIAHAGSLMNLAKHPASTVQILGAEKALFRALKTKHDTPKYGLIYHASLIGQTAPKHKGKISRVLAAKTALAVRVDALGDATEATIGFDNRAKVEARVRQLENGFSGVPNSNGKTKNETKKYVKTETSKTYNDDADMTLSSKKRKAEDDAEEEPKVKKEKKEKKEKKHKKKKAAEEDEAPAEEDKKKKKKHKKKKAEE</sequence>
<comment type="caution">
    <text evidence="8">The sequence shown here is derived from an EMBL/GenBank/DDBJ whole genome shotgun (WGS) entry which is preliminary data.</text>
</comment>
<reference evidence="9 10" key="1">
    <citation type="submission" date="2018-07" db="EMBL/GenBank/DDBJ databases">
        <title>Genome sequencing of oomycete isolates from Chile give support for New Zealand origin for Phytophthora kernoviae and make available the first Nothophytophthora sp. genome.</title>
        <authorList>
            <person name="Studholme D.J."/>
            <person name="Sanfuentes E."/>
            <person name="Panda P."/>
            <person name="Hill R."/>
            <person name="Sambles C."/>
            <person name="Grant M."/>
            <person name="Williams N.M."/>
            <person name="Mcdougal R.L."/>
        </authorList>
    </citation>
    <scope>NUCLEOTIDE SEQUENCE [LARGE SCALE GENOMIC DNA]</scope>
    <source>
        <strain evidence="8">Chile6</strain>
        <strain evidence="7">Chile7</strain>
    </source>
</reference>
<dbReference type="GO" id="GO:0032040">
    <property type="term" value="C:small-subunit processome"/>
    <property type="evidence" value="ECO:0007669"/>
    <property type="project" value="InterPro"/>
</dbReference>
<dbReference type="AlphaFoldDB" id="A0A3F2RUE4"/>
<feature type="domain" description="Nop" evidence="6">
    <location>
        <begin position="296"/>
        <end position="414"/>
    </location>
</feature>
<dbReference type="InterPro" id="IPR036070">
    <property type="entry name" value="Nop_dom_sf"/>
</dbReference>
<comment type="similarity">
    <text evidence="2">Belongs to the NOP5/NOP56 family.</text>
</comment>
<dbReference type="PROSITE" id="PS51358">
    <property type="entry name" value="NOP"/>
    <property type="match status" value="1"/>
</dbReference>
<dbReference type="InterPro" id="IPR045056">
    <property type="entry name" value="Nop56/Nop58"/>
</dbReference>
<dbReference type="GO" id="GO:0042254">
    <property type="term" value="P:ribosome biogenesis"/>
    <property type="evidence" value="ECO:0007669"/>
    <property type="project" value="UniProtKB-KW"/>
</dbReference>
<dbReference type="Pfam" id="PF01798">
    <property type="entry name" value="Nop"/>
    <property type="match status" value="1"/>
</dbReference>
<dbReference type="OrthoDB" id="6780543at2759"/>
<protein>
    <recommendedName>
        <fullName evidence="6">Nop domain-containing protein</fullName>
    </recommendedName>
</protein>
<dbReference type="InterPro" id="IPR002687">
    <property type="entry name" value="Nop_dom"/>
</dbReference>
<dbReference type="FunFam" id="1.10.246.90:FF:000004">
    <property type="entry name" value="Nucleolar protein 58"/>
    <property type="match status" value="1"/>
</dbReference>
<accession>A0A3F2RUE4</accession>
<feature type="region of interest" description="Disordered" evidence="5">
    <location>
        <begin position="414"/>
        <end position="509"/>
    </location>
</feature>
<comment type="subcellular location">
    <subcellularLocation>
        <location evidence="1">Nucleus</location>
        <location evidence="1">Nucleolus</location>
    </subcellularLocation>
</comment>
<proteinExistence type="inferred from homology"/>